<protein>
    <submittedName>
        <fullName evidence="3">Zf-RING_UBOX domain-containing protein</fullName>
    </submittedName>
</protein>
<evidence type="ECO:0000313" key="3">
    <source>
        <dbReference type="WBParaSite" id="SCUD_0000385401-mRNA-1"/>
    </source>
</evidence>
<dbReference type="AlphaFoldDB" id="A0A183JMC2"/>
<keyword evidence="2" id="KW-1185">Reference proteome</keyword>
<dbReference type="Proteomes" id="UP000279833">
    <property type="component" value="Unassembled WGS sequence"/>
</dbReference>
<evidence type="ECO:0000313" key="2">
    <source>
        <dbReference type="Proteomes" id="UP000279833"/>
    </source>
</evidence>
<dbReference type="WBParaSite" id="SCUD_0000385401-mRNA-1">
    <property type="protein sequence ID" value="SCUD_0000385401-mRNA-1"/>
    <property type="gene ID" value="SCUD_0000385401"/>
</dbReference>
<sequence length="86" mass="9342">MLCLNQLTCHVCLSQIAVKLDPSAHRHNIFHCPVIKEVISESNDGAIGGGPVRLTCGHAISRDAFNSLASGDRRLDILFHFSICTV</sequence>
<dbReference type="EMBL" id="UZAK01004614">
    <property type="protein sequence ID" value="VDO84909.1"/>
    <property type="molecule type" value="Genomic_DNA"/>
</dbReference>
<dbReference type="STRING" id="6186.A0A183JMC2"/>
<reference evidence="1 2" key="2">
    <citation type="submission" date="2018-11" db="EMBL/GenBank/DDBJ databases">
        <authorList>
            <consortium name="Pathogen Informatics"/>
        </authorList>
    </citation>
    <scope>NUCLEOTIDE SEQUENCE [LARGE SCALE GENOMIC DNA]</scope>
    <source>
        <strain evidence="1">Dakar</strain>
        <strain evidence="2">Dakar, Senegal</strain>
    </source>
</reference>
<gene>
    <name evidence="1" type="ORF">SCUD_LOCUS3854</name>
</gene>
<reference evidence="3" key="1">
    <citation type="submission" date="2016-06" db="UniProtKB">
        <authorList>
            <consortium name="WormBaseParasite"/>
        </authorList>
    </citation>
    <scope>IDENTIFICATION</scope>
</reference>
<proteinExistence type="predicted"/>
<accession>A0A183JMC2</accession>
<name>A0A183JMC2_9TREM</name>
<evidence type="ECO:0000313" key="1">
    <source>
        <dbReference type="EMBL" id="VDO84909.1"/>
    </source>
</evidence>
<organism evidence="3">
    <name type="scientific">Schistosoma curassoni</name>
    <dbReference type="NCBI Taxonomy" id="6186"/>
    <lineage>
        <taxon>Eukaryota</taxon>
        <taxon>Metazoa</taxon>
        <taxon>Spiralia</taxon>
        <taxon>Lophotrochozoa</taxon>
        <taxon>Platyhelminthes</taxon>
        <taxon>Trematoda</taxon>
        <taxon>Digenea</taxon>
        <taxon>Strigeidida</taxon>
        <taxon>Schistosomatoidea</taxon>
        <taxon>Schistosomatidae</taxon>
        <taxon>Schistosoma</taxon>
    </lineage>
</organism>